<dbReference type="Pfam" id="PF21365">
    <property type="entry name" value="Glyco_hydro_31_3rd"/>
    <property type="match status" value="1"/>
</dbReference>
<dbReference type="Gene3D" id="2.60.40.10">
    <property type="entry name" value="Immunoglobulins"/>
    <property type="match status" value="1"/>
</dbReference>
<dbReference type="SUPFAM" id="SSF63446">
    <property type="entry name" value="Type I dockerin domain"/>
    <property type="match status" value="1"/>
</dbReference>
<dbReference type="SUPFAM" id="SSF49265">
    <property type="entry name" value="Fibronectin type III"/>
    <property type="match status" value="1"/>
</dbReference>
<dbReference type="Pfam" id="PF13802">
    <property type="entry name" value="Gal_mutarotas_2"/>
    <property type="match status" value="1"/>
</dbReference>
<dbReference type="Gene3D" id="3.20.20.80">
    <property type="entry name" value="Glycosidases"/>
    <property type="match status" value="1"/>
</dbReference>
<dbReference type="Gene3D" id="2.60.40.680">
    <property type="match status" value="1"/>
</dbReference>
<feature type="domain" description="F5/8 type C" evidence="3">
    <location>
        <begin position="939"/>
        <end position="1083"/>
    </location>
</feature>
<dbReference type="SUPFAM" id="SSF49785">
    <property type="entry name" value="Galactose-binding domain-like"/>
    <property type="match status" value="1"/>
</dbReference>
<dbReference type="InterPro" id="IPR008965">
    <property type="entry name" value="CBM2/CBM3_carb-bd_dom_sf"/>
</dbReference>
<evidence type="ECO:0000313" key="5">
    <source>
        <dbReference type="EMBL" id="NWK54458.1"/>
    </source>
</evidence>
<keyword evidence="2" id="KW-0732">Signal</keyword>
<dbReference type="GO" id="GO:0004553">
    <property type="term" value="F:hydrolase activity, hydrolyzing O-glycosyl compounds"/>
    <property type="evidence" value="ECO:0007669"/>
    <property type="project" value="InterPro"/>
</dbReference>
<dbReference type="GO" id="GO:0030246">
    <property type="term" value="F:carbohydrate binding"/>
    <property type="evidence" value="ECO:0007669"/>
    <property type="project" value="InterPro"/>
</dbReference>
<dbReference type="Pfam" id="PF01055">
    <property type="entry name" value="Glyco_hydro_31_2nd"/>
    <property type="match status" value="1"/>
</dbReference>
<dbReference type="PANTHER" id="PTHR22762">
    <property type="entry name" value="ALPHA-GLUCOSIDASE"/>
    <property type="match status" value="1"/>
</dbReference>
<dbReference type="PROSITE" id="PS50853">
    <property type="entry name" value="FN3"/>
    <property type="match status" value="1"/>
</dbReference>
<dbReference type="InterPro" id="IPR025887">
    <property type="entry name" value="Glyco_hydro_31_N_dom"/>
</dbReference>
<feature type="chain" id="PRO_5032491145" evidence="2">
    <location>
        <begin position="26"/>
        <end position="1292"/>
    </location>
</feature>
<dbReference type="Pfam" id="PF00963">
    <property type="entry name" value="Cohesin"/>
    <property type="match status" value="1"/>
</dbReference>
<evidence type="ECO:0000313" key="6">
    <source>
        <dbReference type="Proteomes" id="UP000557872"/>
    </source>
</evidence>
<evidence type="ECO:0000259" key="3">
    <source>
        <dbReference type="PROSITE" id="PS50022"/>
    </source>
</evidence>
<name>A0A851G9R4_9BACT</name>
<dbReference type="InterPro" id="IPR002102">
    <property type="entry name" value="Cohesin_dom"/>
</dbReference>
<dbReference type="SUPFAM" id="SSF74650">
    <property type="entry name" value="Galactose mutarotase-like"/>
    <property type="match status" value="1"/>
</dbReference>
<dbReference type="Pfam" id="PF17137">
    <property type="entry name" value="DUF5110"/>
    <property type="match status" value="1"/>
</dbReference>
<dbReference type="GO" id="GO:0000272">
    <property type="term" value="P:polysaccharide catabolic process"/>
    <property type="evidence" value="ECO:0007669"/>
    <property type="project" value="InterPro"/>
</dbReference>
<sequence>MILFRSSIPIAASVGLLLVPIAASAQTTKTVTKTVTKAETDQSLSILSAKKINDTRIDLTLSAKRKMTVDFYSNDIFRLFRDDNGGDLRKPSAKPEAQILVDQPRKALSKLDISEADGNIVILTDSVRLEFEKATSLLKLIRLKDGKTIFKQIAAPSIGTKEVSLTLEELDDEYFFGGGTQNGRFSHKGKSIAIENQNSWTDGGVASPNPYFWSTRGYGVMWYTFKKGTYDFNSSGQGKITLSHKTDYLDLFIMAGETPADLLGHYFQLTGKPLLLPKFGFYLGHLNAYNRDFWKEDDEKGTLFEDGKRYKESQKDNDGIQETLNGEKNNYQFSARAVIDRYQNADMPLGWLLPNDGYGAGYGQTDSLDGNIENLRQFGEYARERGVEIGLWTQSDLHPKEGIKPLLQRDIVKEVRDAGVRVLKTDVAWVGPGYSFGLNGIADAANIIAKHGDDARPFIITLDGWAGTQRYGGVWTGDQTGGKWEYIRFHIPTYLGAGLSGMTNICSDMDGIFGGKAPIINARDYQWKTFTTMQLNMDGWGANPKYPQALGEPATSINRWYLKLKAELMPYTYSVARESVDGLPMVRAMFLDEPNPYTLGSQTQYQFLYGPSFLVAPIYQATRSDEEGNDIRNNIYLPQGQWVDYFTGDVYAGGRIINELDSPLWKLPVFVKRGAIIPKANPHNSVKDHDTSRRIYEFYPHGESAFTEYDDDGRSNAYINGEGTSTQIESKLAGDIALIRIKPTQGSFKGFNPNKSTELQINVSAKPKAVNAKVNAKEVKLTEVNSLEELAKGENVYFYEAKPNLNKFATKNSEFAKVEVIKNPIVHVKLAKADTTKTDIDVRISGFNFNSASPLLVNKGELTTPKAQLTDENTGPYSLTPSWKEVENADYYEVEFQGMRYSTIKTASFLIEDLQPKTPYGLKVRAVNLDGTSSWQDLTAITKANPYQWAVKDVAVKSSVPDQGKSKIANMFDHDLKSGWHTKWGTKAVPFDFTVDLQSVNVLEKLQYIPRDDAGNGTITKGSVSHSMDGQTWTKIEDFTWQKNSDTKEIVFEKPIKAAYLRFNITEAAGNFGSSSELFIFRVPGSPRYIPGDINEDNIIDSNDLTSYDNYTGLRKGDSDFDGYIIKGDVNFNGLIDAHDISHVATKVDGGINKSTEHKPLAGSITLKANKKEYKVGEIVEITVSGKDLASVNALSFALPYDGTELNFVSSTPAKKGGMAQMKELTKDRTHTNGNKALYPTFVNLGEAPKLNGSKDLFVIKFKAKQDFTYDLKAIDGFLVSPTLEYKKLFSK</sequence>
<dbReference type="SUPFAM" id="SSF49384">
    <property type="entry name" value="Carbohydrate-binding domain"/>
    <property type="match status" value="1"/>
</dbReference>
<dbReference type="Pfam" id="PF00041">
    <property type="entry name" value="fn3"/>
    <property type="match status" value="1"/>
</dbReference>
<dbReference type="CDD" id="cd14254">
    <property type="entry name" value="Dockerin_II"/>
    <property type="match status" value="1"/>
</dbReference>
<feature type="signal peptide" evidence="2">
    <location>
        <begin position="1"/>
        <end position="25"/>
    </location>
</feature>
<dbReference type="CDD" id="cd00063">
    <property type="entry name" value="FN3"/>
    <property type="match status" value="1"/>
</dbReference>
<dbReference type="InterPro" id="IPR017853">
    <property type="entry name" value="GH"/>
</dbReference>
<dbReference type="InterPro" id="IPR000322">
    <property type="entry name" value="Glyco_hydro_31_TIM"/>
</dbReference>
<dbReference type="EMBL" id="JACBAZ010000001">
    <property type="protein sequence ID" value="NWK54458.1"/>
    <property type="molecule type" value="Genomic_DNA"/>
</dbReference>
<dbReference type="InterPro" id="IPR036116">
    <property type="entry name" value="FN3_sf"/>
</dbReference>
<comment type="similarity">
    <text evidence="1">Belongs to the glycosyl hydrolase 31 family.</text>
</comment>
<evidence type="ECO:0000256" key="1">
    <source>
        <dbReference type="ARBA" id="ARBA00007806"/>
    </source>
</evidence>
<dbReference type="CDD" id="cd06596">
    <property type="entry name" value="GH31_CPE1046"/>
    <property type="match status" value="1"/>
</dbReference>
<dbReference type="Proteomes" id="UP000557872">
    <property type="component" value="Unassembled WGS sequence"/>
</dbReference>
<dbReference type="CDD" id="cd14752">
    <property type="entry name" value="GH31_N"/>
    <property type="match status" value="1"/>
</dbReference>
<dbReference type="PROSITE" id="PS50022">
    <property type="entry name" value="FA58C_3"/>
    <property type="match status" value="1"/>
</dbReference>
<dbReference type="PANTHER" id="PTHR22762:SF166">
    <property type="entry name" value="ALPHA-GLUCOSIDASE"/>
    <property type="match status" value="1"/>
</dbReference>
<dbReference type="Gene3D" id="2.60.40.1180">
    <property type="entry name" value="Golgi alpha-mannosidase II"/>
    <property type="match status" value="2"/>
</dbReference>
<evidence type="ECO:0000259" key="4">
    <source>
        <dbReference type="PROSITE" id="PS50853"/>
    </source>
</evidence>
<reference evidence="5 6" key="1">
    <citation type="submission" date="2020-07" db="EMBL/GenBank/DDBJ databases">
        <title>Roseicoccus Jingziensis gen. nov., sp. nov., isolated from coastal seawater.</title>
        <authorList>
            <person name="Feng X."/>
        </authorList>
    </citation>
    <scope>NUCLEOTIDE SEQUENCE [LARGE SCALE GENOMIC DNA]</scope>
    <source>
        <strain evidence="5 6">N1E253</strain>
    </source>
</reference>
<gene>
    <name evidence="5" type="ORF">HW115_02470</name>
</gene>
<dbReference type="InterPro" id="IPR008979">
    <property type="entry name" value="Galactose-bd-like_sf"/>
</dbReference>
<proteinExistence type="inferred from homology"/>
<dbReference type="SUPFAM" id="SSF51445">
    <property type="entry name" value="(Trans)glycosidases"/>
    <property type="match status" value="1"/>
</dbReference>
<dbReference type="Gene3D" id="2.60.40.1760">
    <property type="entry name" value="glycosyl hydrolase (family 31)"/>
    <property type="match status" value="1"/>
</dbReference>
<dbReference type="SUPFAM" id="SSF51011">
    <property type="entry name" value="Glycosyl hydrolase domain"/>
    <property type="match status" value="1"/>
</dbReference>
<organism evidence="5 6">
    <name type="scientific">Oceaniferula marina</name>
    <dbReference type="NCBI Taxonomy" id="2748318"/>
    <lineage>
        <taxon>Bacteria</taxon>
        <taxon>Pseudomonadati</taxon>
        <taxon>Verrucomicrobiota</taxon>
        <taxon>Verrucomicrobiia</taxon>
        <taxon>Verrucomicrobiales</taxon>
        <taxon>Verrucomicrobiaceae</taxon>
        <taxon>Oceaniferula</taxon>
    </lineage>
</organism>
<dbReference type="Gene3D" id="1.10.1330.10">
    <property type="entry name" value="Dockerin domain"/>
    <property type="match status" value="1"/>
</dbReference>
<comment type="caution">
    <text evidence="5">The sequence shown here is derived from an EMBL/GenBank/DDBJ whole genome shotgun (WGS) entry which is preliminary data.</text>
</comment>
<dbReference type="InterPro" id="IPR003961">
    <property type="entry name" value="FN3_dom"/>
</dbReference>
<dbReference type="InterPro" id="IPR036439">
    <property type="entry name" value="Dockerin_dom_sf"/>
</dbReference>
<dbReference type="InterPro" id="IPR048395">
    <property type="entry name" value="Glyco_hydro_31_C"/>
</dbReference>
<dbReference type="InterPro" id="IPR033403">
    <property type="entry name" value="DUF5110"/>
</dbReference>
<accession>A0A851G9R4</accession>
<protein>
    <submittedName>
        <fullName evidence="5">Discoidin domain-containing protein</fullName>
    </submittedName>
</protein>
<dbReference type="Gene3D" id="2.60.120.260">
    <property type="entry name" value="Galactose-binding domain-like"/>
    <property type="match status" value="1"/>
</dbReference>
<dbReference type="RefSeq" id="WP_178930985.1">
    <property type="nucleotide sequence ID" value="NZ_JACBAZ010000001.1"/>
</dbReference>
<evidence type="ECO:0000256" key="2">
    <source>
        <dbReference type="SAM" id="SignalP"/>
    </source>
</evidence>
<dbReference type="InterPro" id="IPR013780">
    <property type="entry name" value="Glyco_hydro_b"/>
</dbReference>
<feature type="domain" description="Fibronectin type-III" evidence="4">
    <location>
        <begin position="865"/>
        <end position="947"/>
    </location>
</feature>
<dbReference type="InterPro" id="IPR000421">
    <property type="entry name" value="FA58C"/>
</dbReference>
<dbReference type="InterPro" id="IPR011013">
    <property type="entry name" value="Gal_mutarotase_sf_dom"/>
</dbReference>
<dbReference type="InterPro" id="IPR013783">
    <property type="entry name" value="Ig-like_fold"/>
</dbReference>
<dbReference type="Pfam" id="PF00754">
    <property type="entry name" value="F5_F8_type_C"/>
    <property type="match status" value="1"/>
</dbReference>
<keyword evidence="6" id="KW-1185">Reference proteome</keyword>